<dbReference type="EMBL" id="MHWW01000012">
    <property type="protein sequence ID" value="OHB14819.1"/>
    <property type="molecule type" value="Genomic_DNA"/>
</dbReference>
<accession>A0A1G2UZL6</accession>
<proteinExistence type="predicted"/>
<reference evidence="1 2" key="1">
    <citation type="journal article" date="2016" name="Nat. Commun.">
        <title>Thousands of microbial genomes shed light on interconnected biogeochemical processes in an aquifer system.</title>
        <authorList>
            <person name="Anantharaman K."/>
            <person name="Brown C.T."/>
            <person name="Hug L.A."/>
            <person name="Sharon I."/>
            <person name="Castelle C.J."/>
            <person name="Probst A.J."/>
            <person name="Thomas B.C."/>
            <person name="Singh A."/>
            <person name="Wilkins M.J."/>
            <person name="Karaoz U."/>
            <person name="Brodie E.L."/>
            <person name="Williams K.H."/>
            <person name="Hubbard S.S."/>
            <person name="Banfield J.F."/>
        </authorList>
    </citation>
    <scope>NUCLEOTIDE SEQUENCE [LARGE SCALE GENOMIC DNA]</scope>
</reference>
<dbReference type="Proteomes" id="UP000177697">
    <property type="component" value="Unassembled WGS sequence"/>
</dbReference>
<protein>
    <submittedName>
        <fullName evidence="1">Uncharacterized protein</fullName>
    </submittedName>
</protein>
<name>A0A1G2UZL6_9BACT</name>
<organism evidence="1 2">
    <name type="scientific">Candidatus Zambryskibacteria bacterium RIFOXYC1_FULL_39_10</name>
    <dbReference type="NCBI Taxonomy" id="1802779"/>
    <lineage>
        <taxon>Bacteria</taxon>
        <taxon>Candidatus Zambryskiibacteriota</taxon>
    </lineage>
</organism>
<sequence>MALTMRTSLEIFTNPRDLVILVGMDGEKWGFTIARGPGYHGKLLLDTCGFAENKEEAVLGLKKVLETIVAICMKELENPVSIPCQDLNPDVRDIDQSKVLNPELIAQILDILRLCDHVRTYEFSLTS</sequence>
<comment type="caution">
    <text evidence="1">The sequence shown here is derived from an EMBL/GenBank/DDBJ whole genome shotgun (WGS) entry which is preliminary data.</text>
</comment>
<evidence type="ECO:0000313" key="2">
    <source>
        <dbReference type="Proteomes" id="UP000177697"/>
    </source>
</evidence>
<dbReference type="AlphaFoldDB" id="A0A1G2UZL6"/>
<evidence type="ECO:0000313" key="1">
    <source>
        <dbReference type="EMBL" id="OHB14819.1"/>
    </source>
</evidence>
<gene>
    <name evidence="1" type="ORF">A2431_00080</name>
</gene>